<keyword evidence="2" id="KW-1185">Reference proteome</keyword>
<proteinExistence type="predicted"/>
<dbReference type="Proteomes" id="UP000054843">
    <property type="component" value="Unassembled WGS sequence"/>
</dbReference>
<gene>
    <name evidence="1" type="ORF">T10_4974</name>
</gene>
<evidence type="ECO:0000313" key="1">
    <source>
        <dbReference type="EMBL" id="KRZ64454.1"/>
    </source>
</evidence>
<dbReference type="EMBL" id="JYDO01001077">
    <property type="protein sequence ID" value="KRZ64454.1"/>
    <property type="molecule type" value="Genomic_DNA"/>
</dbReference>
<organism evidence="1 2">
    <name type="scientific">Trichinella papuae</name>
    <dbReference type="NCBI Taxonomy" id="268474"/>
    <lineage>
        <taxon>Eukaryota</taxon>
        <taxon>Metazoa</taxon>
        <taxon>Ecdysozoa</taxon>
        <taxon>Nematoda</taxon>
        <taxon>Enoplea</taxon>
        <taxon>Dorylaimia</taxon>
        <taxon>Trichinellida</taxon>
        <taxon>Trichinellidae</taxon>
        <taxon>Trichinella</taxon>
    </lineage>
</organism>
<evidence type="ECO:0000313" key="2">
    <source>
        <dbReference type="Proteomes" id="UP000054843"/>
    </source>
</evidence>
<sequence>MPFKRYFTEYNSEYDKNANSKDSTRTIHSTAERFARFTRAGDRHVNQANAR</sequence>
<accession>A0A0V1LYA1</accession>
<comment type="caution">
    <text evidence="1">The sequence shown here is derived from an EMBL/GenBank/DDBJ whole genome shotgun (WGS) entry which is preliminary data.</text>
</comment>
<protein>
    <submittedName>
        <fullName evidence="1">Uncharacterized protein</fullName>
    </submittedName>
</protein>
<reference evidence="1 2" key="1">
    <citation type="submission" date="2015-01" db="EMBL/GenBank/DDBJ databases">
        <title>Evolution of Trichinella species and genotypes.</title>
        <authorList>
            <person name="Korhonen P.K."/>
            <person name="Edoardo P."/>
            <person name="Giuseppe L.R."/>
            <person name="Gasser R.B."/>
        </authorList>
    </citation>
    <scope>NUCLEOTIDE SEQUENCE [LARGE SCALE GENOMIC DNA]</scope>
    <source>
        <strain evidence="1">ISS1980</strain>
    </source>
</reference>
<name>A0A0V1LYA1_9BILA</name>
<dbReference type="AlphaFoldDB" id="A0A0V1LYA1"/>